<evidence type="ECO:0000313" key="2">
    <source>
        <dbReference type="EMBL" id="QAY64251.1"/>
    </source>
</evidence>
<organism evidence="2 3">
    <name type="scientific">Xylanimonas allomyrinae</name>
    <dbReference type="NCBI Taxonomy" id="2509459"/>
    <lineage>
        <taxon>Bacteria</taxon>
        <taxon>Bacillati</taxon>
        <taxon>Actinomycetota</taxon>
        <taxon>Actinomycetes</taxon>
        <taxon>Micrococcales</taxon>
        <taxon>Promicromonosporaceae</taxon>
        <taxon>Xylanimonas</taxon>
    </lineage>
</organism>
<dbReference type="Proteomes" id="UP000291758">
    <property type="component" value="Chromosome"/>
</dbReference>
<accession>A0A4V0YEH7</accession>
<protein>
    <submittedName>
        <fullName evidence="2">Uncharacterized protein</fullName>
    </submittedName>
</protein>
<sequence length="66" mass="7573">MSPAANRPDFGEVFRSTYPGVLAYLRRRAAAVRARVGAVRELLSDARRRPPRPRIDARDRGGRRRR</sequence>
<reference evidence="2 3" key="1">
    <citation type="submission" date="2019-01" db="EMBL/GenBank/DDBJ databases">
        <title>Genome sequencing of strain 2JSPR-7.</title>
        <authorList>
            <person name="Heo J."/>
            <person name="Kim S.-J."/>
            <person name="Kim J.-S."/>
            <person name="Hong S.-B."/>
            <person name="Kwon S.-W."/>
        </authorList>
    </citation>
    <scope>NUCLEOTIDE SEQUENCE [LARGE SCALE GENOMIC DNA]</scope>
    <source>
        <strain evidence="2 3">2JSPR-7</strain>
    </source>
</reference>
<dbReference type="RefSeq" id="WP_129205404.1">
    <property type="nucleotide sequence ID" value="NZ_CP035495.1"/>
</dbReference>
<dbReference type="KEGG" id="xyl:ET495_14720"/>
<feature type="region of interest" description="Disordered" evidence="1">
    <location>
        <begin position="44"/>
        <end position="66"/>
    </location>
</feature>
<name>A0A4V0YEH7_9MICO</name>
<evidence type="ECO:0000313" key="3">
    <source>
        <dbReference type="Proteomes" id="UP000291758"/>
    </source>
</evidence>
<feature type="compositionally biased region" description="Basic and acidic residues" evidence="1">
    <location>
        <begin position="44"/>
        <end position="60"/>
    </location>
</feature>
<dbReference type="AlphaFoldDB" id="A0A4V0YEH7"/>
<gene>
    <name evidence="2" type="ORF">ET495_14720</name>
</gene>
<keyword evidence="3" id="KW-1185">Reference proteome</keyword>
<dbReference type="EMBL" id="CP035495">
    <property type="protein sequence ID" value="QAY64251.1"/>
    <property type="molecule type" value="Genomic_DNA"/>
</dbReference>
<proteinExistence type="predicted"/>
<evidence type="ECO:0000256" key="1">
    <source>
        <dbReference type="SAM" id="MobiDB-lite"/>
    </source>
</evidence>